<accession>A0A558C3V0</accession>
<proteinExistence type="predicted"/>
<feature type="transmembrane region" description="Helical" evidence="1">
    <location>
        <begin position="37"/>
        <end position="57"/>
    </location>
</feature>
<dbReference type="RefSeq" id="WP_144844952.1">
    <property type="nucleotide sequence ID" value="NZ_VMRJ01000001.1"/>
</dbReference>
<dbReference type="AlphaFoldDB" id="A0A558C3V0"/>
<gene>
    <name evidence="2" type="ORF">FNT36_05010</name>
</gene>
<protein>
    <submittedName>
        <fullName evidence="2">Uncharacterized protein</fullName>
    </submittedName>
</protein>
<organism evidence="2 3">
    <name type="scientific">Hymenobacter setariae</name>
    <dbReference type="NCBI Taxonomy" id="2594794"/>
    <lineage>
        <taxon>Bacteria</taxon>
        <taxon>Pseudomonadati</taxon>
        <taxon>Bacteroidota</taxon>
        <taxon>Cytophagia</taxon>
        <taxon>Cytophagales</taxon>
        <taxon>Hymenobacteraceae</taxon>
        <taxon>Hymenobacter</taxon>
    </lineage>
</organism>
<feature type="transmembrane region" description="Helical" evidence="1">
    <location>
        <begin position="6"/>
        <end position="28"/>
    </location>
</feature>
<evidence type="ECO:0000313" key="2">
    <source>
        <dbReference type="EMBL" id="TVT43448.1"/>
    </source>
</evidence>
<keyword evidence="1" id="KW-1133">Transmembrane helix</keyword>
<reference evidence="2 3" key="1">
    <citation type="submission" date="2019-07" db="EMBL/GenBank/DDBJ databases">
        <title>Hymenobacter sp. straun FUR1 Genome sequencing and assembly.</title>
        <authorList>
            <person name="Chhetri G."/>
        </authorList>
    </citation>
    <scope>NUCLEOTIDE SEQUENCE [LARGE SCALE GENOMIC DNA]</scope>
    <source>
        <strain evidence="2 3">Fur1</strain>
    </source>
</reference>
<evidence type="ECO:0000313" key="3">
    <source>
        <dbReference type="Proteomes" id="UP000317624"/>
    </source>
</evidence>
<keyword evidence="1" id="KW-0472">Membrane</keyword>
<comment type="caution">
    <text evidence="2">The sequence shown here is derived from an EMBL/GenBank/DDBJ whole genome shotgun (WGS) entry which is preliminary data.</text>
</comment>
<name>A0A558C3V0_9BACT</name>
<dbReference type="EMBL" id="VMRJ01000001">
    <property type="protein sequence ID" value="TVT43448.1"/>
    <property type="molecule type" value="Genomic_DNA"/>
</dbReference>
<dbReference type="OrthoDB" id="886121at2"/>
<sequence>MFATYFFGAIFLIFLDVLLALVTMYIAYSHGHSRSKWFLLGLVLPFFSIFIALGVAIRDEQRAKAARGGAPAPIPEPGEF</sequence>
<dbReference type="Proteomes" id="UP000317624">
    <property type="component" value="Unassembled WGS sequence"/>
</dbReference>
<evidence type="ECO:0000256" key="1">
    <source>
        <dbReference type="SAM" id="Phobius"/>
    </source>
</evidence>
<keyword evidence="3" id="KW-1185">Reference proteome</keyword>
<keyword evidence="1" id="KW-0812">Transmembrane</keyword>